<dbReference type="Pfam" id="PF00686">
    <property type="entry name" value="CBM_20"/>
    <property type="match status" value="2"/>
</dbReference>
<evidence type="ECO:0000259" key="2">
    <source>
        <dbReference type="PROSITE" id="PS51166"/>
    </source>
</evidence>
<dbReference type="AlphaFoldDB" id="C1ML93"/>
<dbReference type="Gene3D" id="2.60.40.10">
    <property type="entry name" value="Immunoglobulins"/>
    <property type="match status" value="3"/>
</dbReference>
<dbReference type="PROSITE" id="PS51166">
    <property type="entry name" value="CBM20"/>
    <property type="match status" value="2"/>
</dbReference>
<dbReference type="GO" id="GO:2001070">
    <property type="term" value="F:starch binding"/>
    <property type="evidence" value="ECO:0007669"/>
    <property type="project" value="InterPro"/>
</dbReference>
<dbReference type="InterPro" id="IPR002044">
    <property type="entry name" value="CBM20"/>
</dbReference>
<evidence type="ECO:0000313" key="3">
    <source>
        <dbReference type="EMBL" id="EEH59509.1"/>
    </source>
</evidence>
<gene>
    <name evidence="3" type="ORF">MICPUCDRAFT_64907</name>
</gene>
<dbReference type="PANTHER" id="PTHR15048">
    <property type="entry name" value="STARCH-BINDING DOMAIN-CONTAINING PROTEIN 1"/>
    <property type="match status" value="1"/>
</dbReference>
<accession>C1ML93</accession>
<dbReference type="KEGG" id="mpp:MICPUCDRAFT_64907"/>
<dbReference type="InterPro" id="IPR013783">
    <property type="entry name" value="Ig-like_fold"/>
</dbReference>
<dbReference type="InterPro" id="IPR013784">
    <property type="entry name" value="Carb-bd-like_fold"/>
</dbReference>
<keyword evidence="4" id="KW-1185">Reference proteome</keyword>
<name>C1ML93_MICPC</name>
<proteinExistence type="predicted"/>
<organism evidence="4">
    <name type="scientific">Micromonas pusilla (strain CCMP1545)</name>
    <name type="common">Picoplanktonic green alga</name>
    <dbReference type="NCBI Taxonomy" id="564608"/>
    <lineage>
        <taxon>Eukaryota</taxon>
        <taxon>Viridiplantae</taxon>
        <taxon>Chlorophyta</taxon>
        <taxon>Mamiellophyceae</taxon>
        <taxon>Mamiellales</taxon>
        <taxon>Mamiellaceae</taxon>
        <taxon>Micromonas</taxon>
    </lineage>
</organism>
<dbReference type="OrthoDB" id="515601at2759"/>
<evidence type="ECO:0000313" key="4">
    <source>
        <dbReference type="Proteomes" id="UP000001876"/>
    </source>
</evidence>
<feature type="region of interest" description="Disordered" evidence="1">
    <location>
        <begin position="427"/>
        <end position="468"/>
    </location>
</feature>
<reference evidence="3 4" key="1">
    <citation type="journal article" date="2009" name="Science">
        <title>Green evolution and dynamic adaptations revealed by genomes of the marine picoeukaryotes Micromonas.</title>
        <authorList>
            <person name="Worden A.Z."/>
            <person name="Lee J.H."/>
            <person name="Mock T."/>
            <person name="Rouze P."/>
            <person name="Simmons M.P."/>
            <person name="Aerts A.L."/>
            <person name="Allen A.E."/>
            <person name="Cuvelier M.L."/>
            <person name="Derelle E."/>
            <person name="Everett M.V."/>
            <person name="Foulon E."/>
            <person name="Grimwood J."/>
            <person name="Gundlach H."/>
            <person name="Henrissat B."/>
            <person name="Napoli C."/>
            <person name="McDonald S.M."/>
            <person name="Parker M.S."/>
            <person name="Rombauts S."/>
            <person name="Salamov A."/>
            <person name="Von Dassow P."/>
            <person name="Badger J.H."/>
            <person name="Coutinho P.M."/>
            <person name="Demir E."/>
            <person name="Dubchak I."/>
            <person name="Gentemann C."/>
            <person name="Eikrem W."/>
            <person name="Gready J.E."/>
            <person name="John U."/>
            <person name="Lanier W."/>
            <person name="Lindquist E.A."/>
            <person name="Lucas S."/>
            <person name="Mayer K.F."/>
            <person name="Moreau H."/>
            <person name="Not F."/>
            <person name="Otillar R."/>
            <person name="Panaud O."/>
            <person name="Pangilinan J."/>
            <person name="Paulsen I."/>
            <person name="Piegu B."/>
            <person name="Poliakov A."/>
            <person name="Robbens S."/>
            <person name="Schmutz J."/>
            <person name="Toulza E."/>
            <person name="Wyss T."/>
            <person name="Zelensky A."/>
            <person name="Zhou K."/>
            <person name="Armbrust E.V."/>
            <person name="Bhattacharya D."/>
            <person name="Goodenough U.W."/>
            <person name="Van de Peer Y."/>
            <person name="Grigoriev I.V."/>
        </authorList>
    </citation>
    <scope>NUCLEOTIDE SEQUENCE [LARGE SCALE GENOMIC DNA]</scope>
    <source>
        <strain evidence="3 4">CCMP1545</strain>
    </source>
</reference>
<evidence type="ECO:0000256" key="1">
    <source>
        <dbReference type="SAM" id="MobiDB-lite"/>
    </source>
</evidence>
<dbReference type="GO" id="GO:0016020">
    <property type="term" value="C:membrane"/>
    <property type="evidence" value="ECO:0007669"/>
    <property type="project" value="TreeGrafter"/>
</dbReference>
<feature type="domain" description="CBM20" evidence="2">
    <location>
        <begin position="479"/>
        <end position="595"/>
    </location>
</feature>
<dbReference type="Proteomes" id="UP000001876">
    <property type="component" value="Unassembled WGS sequence"/>
</dbReference>
<sequence>MASHANTPQVSFTTFAFARGKSSAKQTTIAKQRSVADARLVFNVASHRGRALASSITSGIPGETASDSYRVVKLTFPMPRGEWDGIEGVAVVVGAGDLLGDWDPLLGAELHKVIRSDDRPDGDESWSGLVALPEAAVGDFKVVVRRADRVDLWSPGPDLVLPPLDSLYFPDGAEDCNDTTSSASISTLANSGTFHSNAVSAPALKSKMISVDHVLRGEEVLATVVFRATSKLEVGESLALVGSLPELGGWNTERIVPMTWTDGDVWSAAALFDAFSVFGALDENSAAAWVDFKLVKVDHRNGTSSIICESEKLRVKRLTDARAPLHAWLSNENFAADVGLACGDPNGVVPTEEDSSWIGTVSVEILGAGCSPVNSGVILPMSEVSMVPSPARSQAAVHRYDTDATQKTGAISSKDTAPIIFSLDENGNLMPRVDHQPPTVATASETVDAPEERSDPERPPTSPPTPKNELAAAVADDRFVNANPTLISFAVNKHLNDGEKLIVVGNIIELGGWNAESGLEMTWSPGDNWTAFVEVAPDQAIFTGERDTNSIEFKLVTVDESSGWLAWPDGSNYVCTLNAPGCCYDVGVGVRVTMTEAVPSKIVELHASRQEFHGEISSGMIEADLIAAEVESLVDNMQSHDASEFTVYDIDLSEEVMLMRAAQARFDDATATAADAVMAADAAVEKLKATDKDDVVAYAQAQEHVKNSSVTAFKSVERAKEVKNEVVTATEAVAMLAKREAEAAFLAFKNAEIEGVDGTIIKKKKADADAASLTAVTTAEHNAVMRKYEFPEFDVPQLPELTDSEKRAATGAIIGSLGVAGLVADADLANALVNIGGEAAMTSAMMFLIANNLVFKKDRDRFAKSFDSRADFEQFWLSGRGFGKDSFASEVFDDTFRGSFDPLGLEAVETGTLFRALKKQERGITKQKCEDQADAAVADKSAVEEFGEDEADARAPKSSTVSILGKAFNSLGSSVVSEETDLVTIEGAFDFGDKKVQEVNTKSGVSGKLEEGLEPPEATTPFTKELLPLTAIDDPGSTVTFNFETNAPSAKLTSEENEIDYTPEFVREISAGSGADDEVFDEQWLRAHEENKASSVLKRYMSPGGSDTVAYTSWMQKNKDNLSTLSWKELAERMKEGESGDSSKLTR</sequence>
<dbReference type="RefSeq" id="XP_003056133.1">
    <property type="nucleotide sequence ID" value="XM_003056087.1"/>
</dbReference>
<protein>
    <submittedName>
        <fullName evidence="3">Predicted protein</fullName>
    </submittedName>
</protein>
<dbReference type="PANTHER" id="PTHR15048:SF0">
    <property type="entry name" value="STARCH-BINDING DOMAIN-CONTAINING PROTEIN 1"/>
    <property type="match status" value="1"/>
</dbReference>
<dbReference type="STRING" id="564608.C1ML93"/>
<dbReference type="SMART" id="SM01065">
    <property type="entry name" value="CBM_2"/>
    <property type="match status" value="2"/>
</dbReference>
<dbReference type="SUPFAM" id="SSF49452">
    <property type="entry name" value="Starch-binding domain-like"/>
    <property type="match status" value="2"/>
</dbReference>
<dbReference type="EMBL" id="GG663736">
    <property type="protein sequence ID" value="EEH59509.1"/>
    <property type="molecule type" value="Genomic_DNA"/>
</dbReference>
<feature type="domain" description="CBM20" evidence="2">
    <location>
        <begin position="214"/>
        <end position="359"/>
    </location>
</feature>
<dbReference type="GeneID" id="9681771"/>